<reference evidence="1" key="1">
    <citation type="submission" date="2014-07" db="EMBL/GenBank/DDBJ databases">
        <authorList>
            <person name="Martin A.A"/>
            <person name="De Silva N."/>
        </authorList>
    </citation>
    <scope>NUCLEOTIDE SEQUENCE</scope>
</reference>
<reference evidence="2" key="2">
    <citation type="submission" date="2015-08" db="UniProtKB">
        <authorList>
            <consortium name="WormBaseParasite"/>
        </authorList>
    </citation>
    <scope>IDENTIFICATION</scope>
</reference>
<sequence>MNEIEFQELPCDIFTFLPVNSDSLYLITYGIIEHFVQAEAAIRTDPPSSGTTFTFKNLSYRRFLYVTFLEYFKFFLRA</sequence>
<evidence type="ECO:0000313" key="2">
    <source>
        <dbReference type="WBParaSite" id="SVE_0239300.1"/>
    </source>
</evidence>
<accession>A0A0K0F0S6</accession>
<evidence type="ECO:0000313" key="1">
    <source>
        <dbReference type="Proteomes" id="UP000035680"/>
    </source>
</evidence>
<organism evidence="1 2">
    <name type="scientific">Strongyloides venezuelensis</name>
    <name type="common">Threadworm</name>
    <dbReference type="NCBI Taxonomy" id="75913"/>
    <lineage>
        <taxon>Eukaryota</taxon>
        <taxon>Metazoa</taxon>
        <taxon>Ecdysozoa</taxon>
        <taxon>Nematoda</taxon>
        <taxon>Chromadorea</taxon>
        <taxon>Rhabditida</taxon>
        <taxon>Tylenchina</taxon>
        <taxon>Panagrolaimomorpha</taxon>
        <taxon>Strongyloidoidea</taxon>
        <taxon>Strongyloididae</taxon>
        <taxon>Strongyloides</taxon>
    </lineage>
</organism>
<protein>
    <submittedName>
        <fullName evidence="2">Cyclic nucleotide-binding domain-containing protein</fullName>
    </submittedName>
</protein>
<dbReference type="WBParaSite" id="SVE_0239300.1">
    <property type="protein sequence ID" value="SVE_0239300.1"/>
    <property type="gene ID" value="SVE_0239300"/>
</dbReference>
<keyword evidence="1" id="KW-1185">Reference proteome</keyword>
<name>A0A0K0F0S6_STRVS</name>
<dbReference type="Proteomes" id="UP000035680">
    <property type="component" value="Unassembled WGS sequence"/>
</dbReference>
<dbReference type="AlphaFoldDB" id="A0A0K0F0S6"/>
<proteinExistence type="predicted"/>